<dbReference type="RefSeq" id="WP_090305543.1">
    <property type="nucleotide sequence ID" value="NZ_FNFE01000002.1"/>
</dbReference>
<dbReference type="CDD" id="cd00158">
    <property type="entry name" value="RHOD"/>
    <property type="match status" value="1"/>
</dbReference>
<sequence length="123" mass="13505">MDKIRPPELDDRLSNGVEPYVLDIRPRESYQRGNIDGSQNVPVYDDLRRGDDTVLRQSLAAIPDGKTVVTVCKAGIVAKKATAVLEEEGYDAVTLAGGIRGWNGYRNGSIGYRLSSTLARLLR</sequence>
<feature type="domain" description="Rhodanese" evidence="1">
    <location>
        <begin position="15"/>
        <end position="111"/>
    </location>
</feature>
<dbReference type="InterPro" id="IPR001763">
    <property type="entry name" value="Rhodanese-like_dom"/>
</dbReference>
<dbReference type="EMBL" id="FNFE01000002">
    <property type="protein sequence ID" value="SDK01647.1"/>
    <property type="molecule type" value="Genomic_DNA"/>
</dbReference>
<evidence type="ECO:0000259" key="1">
    <source>
        <dbReference type="PROSITE" id="PS50206"/>
    </source>
</evidence>
<name>A0A1G8YG73_9EURY</name>
<proteinExistence type="predicted"/>
<dbReference type="AlphaFoldDB" id="A0A1G8YG73"/>
<dbReference type="Pfam" id="PF00581">
    <property type="entry name" value="Rhodanese"/>
    <property type="match status" value="1"/>
</dbReference>
<dbReference type="InterPro" id="IPR050229">
    <property type="entry name" value="GlpE_sulfurtransferase"/>
</dbReference>
<organism evidence="2 3">
    <name type="scientific">Natronorubrum texcoconense</name>
    <dbReference type="NCBI Taxonomy" id="1095776"/>
    <lineage>
        <taxon>Archaea</taxon>
        <taxon>Methanobacteriati</taxon>
        <taxon>Methanobacteriota</taxon>
        <taxon>Stenosarchaea group</taxon>
        <taxon>Halobacteria</taxon>
        <taxon>Halobacteriales</taxon>
        <taxon>Natrialbaceae</taxon>
        <taxon>Natronorubrum</taxon>
    </lineage>
</organism>
<dbReference type="PANTHER" id="PTHR43031:SF16">
    <property type="entry name" value="OXIDOREDUCTASE"/>
    <property type="match status" value="1"/>
</dbReference>
<reference evidence="3" key="1">
    <citation type="submission" date="2016-10" db="EMBL/GenBank/DDBJ databases">
        <authorList>
            <person name="Varghese N."/>
            <person name="Submissions S."/>
        </authorList>
    </citation>
    <scope>NUCLEOTIDE SEQUENCE [LARGE SCALE GENOMIC DNA]</scope>
    <source>
        <strain evidence="3">B4,CECT 8067,JCM 17497</strain>
    </source>
</reference>
<dbReference type="Gene3D" id="3.40.250.10">
    <property type="entry name" value="Rhodanese-like domain"/>
    <property type="match status" value="1"/>
</dbReference>
<dbReference type="STRING" id="1095776.SAMN04515672_2147"/>
<gene>
    <name evidence="2" type="ORF">SAMN04515672_2147</name>
</gene>
<dbReference type="GO" id="GO:0016740">
    <property type="term" value="F:transferase activity"/>
    <property type="evidence" value="ECO:0007669"/>
    <property type="project" value="UniProtKB-KW"/>
</dbReference>
<dbReference type="OrthoDB" id="3168at2157"/>
<dbReference type="SMART" id="SM00450">
    <property type="entry name" value="RHOD"/>
    <property type="match status" value="1"/>
</dbReference>
<protein>
    <submittedName>
        <fullName evidence="2">Rhodanese-related sulfurtransferase</fullName>
    </submittedName>
</protein>
<dbReference type="PROSITE" id="PS50206">
    <property type="entry name" value="RHODANESE_3"/>
    <property type="match status" value="1"/>
</dbReference>
<dbReference type="InterPro" id="IPR036873">
    <property type="entry name" value="Rhodanese-like_dom_sf"/>
</dbReference>
<keyword evidence="2" id="KW-0808">Transferase</keyword>
<evidence type="ECO:0000313" key="3">
    <source>
        <dbReference type="Proteomes" id="UP000198882"/>
    </source>
</evidence>
<dbReference type="Proteomes" id="UP000198882">
    <property type="component" value="Unassembled WGS sequence"/>
</dbReference>
<dbReference type="PANTHER" id="PTHR43031">
    <property type="entry name" value="FAD-DEPENDENT OXIDOREDUCTASE"/>
    <property type="match status" value="1"/>
</dbReference>
<dbReference type="SUPFAM" id="SSF52821">
    <property type="entry name" value="Rhodanese/Cell cycle control phosphatase"/>
    <property type="match status" value="1"/>
</dbReference>
<keyword evidence="3" id="KW-1185">Reference proteome</keyword>
<evidence type="ECO:0000313" key="2">
    <source>
        <dbReference type="EMBL" id="SDK01647.1"/>
    </source>
</evidence>
<accession>A0A1G8YG73</accession>